<accession>A0AAU7DX12</accession>
<evidence type="ECO:0000259" key="1">
    <source>
        <dbReference type="Pfam" id="PF12728"/>
    </source>
</evidence>
<sequence length="71" mass="8083">MTARFLTLADVTETLNISMSQAYSLVRSGDLPAIQVGGRAQWRVEAVELENYIQRMYTQTRERVESGTFEP</sequence>
<gene>
    <name evidence="2" type="ORF">V5R04_02025</name>
</gene>
<proteinExistence type="predicted"/>
<organism evidence="2">
    <name type="scientific">Jonesiaceae bacterium BS-20</name>
    <dbReference type="NCBI Taxonomy" id="3120821"/>
    <lineage>
        <taxon>Bacteria</taxon>
        <taxon>Bacillati</taxon>
        <taxon>Actinomycetota</taxon>
        <taxon>Actinomycetes</taxon>
        <taxon>Micrococcales</taxon>
        <taxon>Jonesiaceae</taxon>
    </lineage>
</organism>
<dbReference type="AlphaFoldDB" id="A0AAU7DX12"/>
<dbReference type="Pfam" id="PF12728">
    <property type="entry name" value="HTH_17"/>
    <property type="match status" value="1"/>
</dbReference>
<dbReference type="InterPro" id="IPR041657">
    <property type="entry name" value="HTH_17"/>
</dbReference>
<evidence type="ECO:0000313" key="2">
    <source>
        <dbReference type="EMBL" id="XBH22031.1"/>
    </source>
</evidence>
<protein>
    <submittedName>
        <fullName evidence="2">Helix-turn-helix domain-containing protein</fullName>
    </submittedName>
</protein>
<reference evidence="2" key="1">
    <citation type="submission" date="2024-02" db="EMBL/GenBank/DDBJ databases">
        <title>Tomenella chthoni gen. nov. sp. nov., a member of the family Jonesiaceae isolated from bat guano.</title>
        <authorList>
            <person name="Miller S.L."/>
            <person name="King J."/>
            <person name="Sankaranarayanan K."/>
            <person name="Lawson P.A."/>
        </authorList>
    </citation>
    <scope>NUCLEOTIDE SEQUENCE</scope>
    <source>
        <strain evidence="2">BS-20</strain>
    </source>
</reference>
<name>A0AAU7DX12_9MICO</name>
<feature type="domain" description="Helix-turn-helix" evidence="1">
    <location>
        <begin position="5"/>
        <end position="55"/>
    </location>
</feature>
<dbReference type="EMBL" id="CP146203">
    <property type="protein sequence ID" value="XBH22031.1"/>
    <property type="molecule type" value="Genomic_DNA"/>
</dbReference>